<dbReference type="Gene3D" id="3.50.50.60">
    <property type="entry name" value="FAD/NAD(P)-binding domain"/>
    <property type="match status" value="2"/>
</dbReference>
<dbReference type="AlphaFoldDB" id="A0A928V5F6"/>
<comment type="caution">
    <text evidence="4">The sequence shown here is derived from an EMBL/GenBank/DDBJ whole genome shotgun (WGS) entry which is preliminary data.</text>
</comment>
<dbReference type="GO" id="GO:0016491">
    <property type="term" value="F:oxidoreductase activity"/>
    <property type="evidence" value="ECO:0007669"/>
    <property type="project" value="UniProtKB-KW"/>
</dbReference>
<dbReference type="Proteomes" id="UP000652567">
    <property type="component" value="Unassembled WGS sequence"/>
</dbReference>
<accession>A0A928V5F6</accession>
<reference evidence="4" key="1">
    <citation type="submission" date="2018-07" db="EMBL/GenBank/DDBJ databases">
        <title>Genome assembly of strain Ka43.</title>
        <authorList>
            <person name="Kukolya J."/>
            <person name="Nagy I."/>
            <person name="Horvath B."/>
            <person name="Toth A."/>
        </authorList>
    </citation>
    <scope>NUCLEOTIDE SEQUENCE</scope>
    <source>
        <strain evidence="4">KB43</strain>
    </source>
</reference>
<protein>
    <submittedName>
        <fullName evidence="4">NAD(P)/FAD-dependent oxidoreductase</fullName>
    </submittedName>
</protein>
<evidence type="ECO:0000256" key="1">
    <source>
        <dbReference type="ARBA" id="ARBA00022630"/>
    </source>
</evidence>
<dbReference type="Pfam" id="PF07992">
    <property type="entry name" value="Pyr_redox_2"/>
    <property type="match status" value="1"/>
</dbReference>
<dbReference type="InterPro" id="IPR050097">
    <property type="entry name" value="Ferredoxin-NADP_redctase_2"/>
</dbReference>
<dbReference type="InterPro" id="IPR023753">
    <property type="entry name" value="FAD/NAD-binding_dom"/>
</dbReference>
<dbReference type="PRINTS" id="PR00368">
    <property type="entry name" value="FADPNR"/>
</dbReference>
<dbReference type="PANTHER" id="PTHR48105">
    <property type="entry name" value="THIOREDOXIN REDUCTASE 1-RELATED-RELATED"/>
    <property type="match status" value="1"/>
</dbReference>
<dbReference type="InterPro" id="IPR036188">
    <property type="entry name" value="FAD/NAD-bd_sf"/>
</dbReference>
<dbReference type="SUPFAM" id="SSF51905">
    <property type="entry name" value="FAD/NAD(P)-binding domain"/>
    <property type="match status" value="1"/>
</dbReference>
<dbReference type="PRINTS" id="PR00469">
    <property type="entry name" value="PNDRDTASEII"/>
</dbReference>
<keyword evidence="5" id="KW-1185">Reference proteome</keyword>
<organism evidence="4 5">
    <name type="scientific">Cellvibrio polysaccharolyticus</name>
    <dbReference type="NCBI Taxonomy" id="2082724"/>
    <lineage>
        <taxon>Bacteria</taxon>
        <taxon>Pseudomonadati</taxon>
        <taxon>Pseudomonadota</taxon>
        <taxon>Gammaproteobacteria</taxon>
        <taxon>Cellvibrionales</taxon>
        <taxon>Cellvibrionaceae</taxon>
        <taxon>Cellvibrio</taxon>
    </lineage>
</organism>
<evidence type="ECO:0000313" key="4">
    <source>
        <dbReference type="EMBL" id="MBE8718203.1"/>
    </source>
</evidence>
<feature type="domain" description="FAD/NAD(P)-binding" evidence="3">
    <location>
        <begin position="10"/>
        <end position="287"/>
    </location>
</feature>
<evidence type="ECO:0000256" key="2">
    <source>
        <dbReference type="ARBA" id="ARBA00023002"/>
    </source>
</evidence>
<proteinExistence type="predicted"/>
<name>A0A928V5F6_9GAMM</name>
<dbReference type="EMBL" id="PRDL01000001">
    <property type="protein sequence ID" value="MBE8718203.1"/>
    <property type="molecule type" value="Genomic_DNA"/>
</dbReference>
<gene>
    <name evidence="4" type="ORF">C4F51_13495</name>
</gene>
<sequence length="301" mass="32362">MNTEVLSPRYDVVIVGGSYAGMAAALQLVRARRKVLIVDAGQRRNRFAATSHGVLAQDGRAPEAIAAEAKTQLLAYPTLQWLNATATGGKKQGDEFLITLDNGETVQTGRIVLATGVRDNLPAIPGLAERWGKHVFHCPYCHGYELNQGNIGVIAGGEFSFHHAMLLPDWGRVTLFTNDLFIPDEAQTNAMLARGVSVETTPVAAIEKHANVRLQDGRELAMDGLFCLSRTEIIGSLVQDLQCELVESPIGVFIQTDEFKQTSVPGVFACGDVARMAGNVSMAIGDGAFTGASVHRTLIFN</sequence>
<evidence type="ECO:0000259" key="3">
    <source>
        <dbReference type="Pfam" id="PF07992"/>
    </source>
</evidence>
<dbReference type="RefSeq" id="WP_193910567.1">
    <property type="nucleotide sequence ID" value="NZ_PRDL01000001.1"/>
</dbReference>
<keyword evidence="1" id="KW-0285">Flavoprotein</keyword>
<keyword evidence="2" id="KW-0560">Oxidoreductase</keyword>
<evidence type="ECO:0000313" key="5">
    <source>
        <dbReference type="Proteomes" id="UP000652567"/>
    </source>
</evidence>